<organism evidence="2 3">
    <name type="scientific">Modicisalibacter xianhensis</name>
    <dbReference type="NCBI Taxonomy" id="442341"/>
    <lineage>
        <taxon>Bacteria</taxon>
        <taxon>Pseudomonadati</taxon>
        <taxon>Pseudomonadota</taxon>
        <taxon>Gammaproteobacteria</taxon>
        <taxon>Oceanospirillales</taxon>
        <taxon>Halomonadaceae</taxon>
        <taxon>Modicisalibacter</taxon>
    </lineage>
</organism>
<dbReference type="OrthoDB" id="8900573at2"/>
<reference evidence="2 3" key="1">
    <citation type="submission" date="2019-03" db="EMBL/GenBank/DDBJ databases">
        <title>Freshwater and sediment microbial communities from various areas in North America, analyzing microbe dynamics in response to fracking.</title>
        <authorList>
            <person name="Lamendella R."/>
        </authorList>
    </citation>
    <scope>NUCLEOTIDE SEQUENCE [LARGE SCALE GENOMIC DNA]</scope>
    <source>
        <strain evidence="2 3">6_TX</strain>
    </source>
</reference>
<feature type="compositionally biased region" description="Low complexity" evidence="1">
    <location>
        <begin position="429"/>
        <end position="439"/>
    </location>
</feature>
<dbReference type="EMBL" id="SOEC01000015">
    <property type="protein sequence ID" value="TDX26784.1"/>
    <property type="molecule type" value="Genomic_DNA"/>
</dbReference>
<evidence type="ECO:0000256" key="1">
    <source>
        <dbReference type="SAM" id="MobiDB-lite"/>
    </source>
</evidence>
<evidence type="ECO:0000313" key="3">
    <source>
        <dbReference type="Proteomes" id="UP000294489"/>
    </source>
</evidence>
<feature type="region of interest" description="Disordered" evidence="1">
    <location>
        <begin position="310"/>
        <end position="370"/>
    </location>
</feature>
<dbReference type="RefSeq" id="WP_134019335.1">
    <property type="nucleotide sequence ID" value="NZ_SOEC01000015.1"/>
</dbReference>
<accession>A0A4R8FKR7</accession>
<proteinExistence type="predicted"/>
<dbReference type="Pfam" id="PF11348">
    <property type="entry name" value="DUF3150"/>
    <property type="match status" value="1"/>
</dbReference>
<dbReference type="InterPro" id="IPR021496">
    <property type="entry name" value="DUF3150"/>
</dbReference>
<feature type="region of interest" description="Disordered" evidence="1">
    <location>
        <begin position="390"/>
        <end position="454"/>
    </location>
</feature>
<comment type="caution">
    <text evidence="2">The sequence shown here is derived from an EMBL/GenBank/DDBJ whole genome shotgun (WGS) entry which is preliminary data.</text>
</comment>
<name>A0A4R8FKR7_9GAMM</name>
<protein>
    <submittedName>
        <fullName evidence="2">Uncharacterized protein DUF3150</fullName>
    </submittedName>
</protein>
<dbReference type="Proteomes" id="UP000294489">
    <property type="component" value="Unassembled WGS sequence"/>
</dbReference>
<evidence type="ECO:0000313" key="2">
    <source>
        <dbReference type="EMBL" id="TDX26784.1"/>
    </source>
</evidence>
<sequence length="454" mass="49906">MSNTSNRQIQHLENLCVIHVDFDIWSGQTRLNAEDLKLGEGGEIPPEKLALLGSKKICDPAKLRGFHRLKTKCRRKLEHYGLPFMNGWAVPAERLDTILKQLDSIGKEFDAVRQEFLRCYDKAVDDWANDNPGYEHIIRAGAMPRDVVETRIGFDYQVFQIQPVGDVSDATQQRLNRKVGGLSNALFDEITAEANKFYEERLKGAMSLDISTRKTLENLRNKVDGLSFLHGALAPLVQLLDETIQGYQQHAQGRYVVAPFLYQVMAAVLIMRDRGMIASYANGAVSVDDMAQNAGSLAIGLNPDALAAKPDQSVATATETDADDSQATDENQDGDEELAETSASEAVPANVSEPEPEPELDTSITEIDVDEVCESPAKQDDLLADMDRFFAQYGTESSPEAEPDVDSKAAIPVSQADPVNDETGMVSHAEPAPEATQQPAPMPITNDEDDWGAW</sequence>
<dbReference type="AlphaFoldDB" id="A0A4R8FKR7"/>
<gene>
    <name evidence="2" type="ORF">DFO67_11549</name>
</gene>
<feature type="compositionally biased region" description="Acidic residues" evidence="1">
    <location>
        <begin position="320"/>
        <end position="339"/>
    </location>
</feature>